<proteinExistence type="predicted"/>
<dbReference type="InterPro" id="IPR036291">
    <property type="entry name" value="NAD(P)-bd_dom_sf"/>
</dbReference>
<keyword evidence="3" id="KW-1185">Reference proteome</keyword>
<dbReference type="OrthoDB" id="435038at2759"/>
<dbReference type="PANTHER" id="PTHR43580:SF8">
    <property type="entry name" value="6-PHOSPHOGLUCONATE DEHYDROGENASE NADP-BINDING DOMAIN-CONTAINING PROTEIN-RELATED"/>
    <property type="match status" value="1"/>
</dbReference>
<dbReference type="InterPro" id="IPR013328">
    <property type="entry name" value="6PGD_dom2"/>
</dbReference>
<dbReference type="InterPro" id="IPR051265">
    <property type="entry name" value="HIBADH-related_NP60_sf"/>
</dbReference>
<protein>
    <recommendedName>
        <fullName evidence="1">6-phosphogluconate dehydrogenase NADP-binding domain-containing protein</fullName>
    </recommendedName>
</protein>
<dbReference type="InterPro" id="IPR006115">
    <property type="entry name" value="6PGDH_NADP-bd"/>
</dbReference>
<accession>A0A0U5FSG7</accession>
<dbReference type="OMA" id="DIVFTMI"/>
<dbReference type="Gene3D" id="3.40.50.720">
    <property type="entry name" value="NAD(P)-binding Rossmann-like Domain"/>
    <property type="match status" value="1"/>
</dbReference>
<feature type="domain" description="6-phosphogluconate dehydrogenase NADP-binding" evidence="1">
    <location>
        <begin position="2"/>
        <end position="130"/>
    </location>
</feature>
<dbReference type="EMBL" id="CDMC01000001">
    <property type="protein sequence ID" value="CEL01198.1"/>
    <property type="molecule type" value="Genomic_DNA"/>
</dbReference>
<name>A0A0U5FSG7_ASPCI</name>
<dbReference type="STRING" id="454130.A0A0U5FSG7"/>
<dbReference type="Proteomes" id="UP000054771">
    <property type="component" value="Unassembled WGS sequence"/>
</dbReference>
<reference evidence="3" key="1">
    <citation type="journal article" date="2016" name="Genome Announc.">
        <title>Draft genome sequences of fungus Aspergillus calidoustus.</title>
        <authorList>
            <person name="Horn F."/>
            <person name="Linde J."/>
            <person name="Mattern D.J."/>
            <person name="Walther G."/>
            <person name="Guthke R."/>
            <person name="Scherlach K."/>
            <person name="Martin K."/>
            <person name="Brakhage A.A."/>
            <person name="Petzke L."/>
            <person name="Valiante V."/>
        </authorList>
    </citation>
    <scope>NUCLEOTIDE SEQUENCE [LARGE SCALE GENOMIC DNA]</scope>
    <source>
        <strain evidence="3">SF006504</strain>
    </source>
</reference>
<evidence type="ECO:0000313" key="3">
    <source>
        <dbReference type="Proteomes" id="UP000054771"/>
    </source>
</evidence>
<gene>
    <name evidence="2" type="ORF">ASPCAL00786</name>
</gene>
<dbReference type="GO" id="GO:0050661">
    <property type="term" value="F:NADP binding"/>
    <property type="evidence" value="ECO:0007669"/>
    <property type="project" value="InterPro"/>
</dbReference>
<dbReference type="Gene3D" id="1.10.1040.10">
    <property type="entry name" value="N-(1-d-carboxylethyl)-l-norvaline Dehydrogenase, domain 2"/>
    <property type="match status" value="1"/>
</dbReference>
<evidence type="ECO:0000259" key="1">
    <source>
        <dbReference type="Pfam" id="PF03446"/>
    </source>
</evidence>
<sequence length="204" mass="21274">MNLQRHLSRTAQTNLTYYNRTIASGKPLQDLGASPAINLLELVDKCDVIFTMLANDRVLTETVQSIADSFISITSKIFVDCSTVHPDTTESVSRTISGLGAVFLSAPVFGGPAIAATGQLVFAIGGPGPAAAGCGEEPKIASLLKIGENIITLNLMEAVGEAQVFAEHTGLGTTAIEELITESFGGVAGGYSKRLTSGIHPTPR</sequence>
<dbReference type="Pfam" id="PF03446">
    <property type="entry name" value="NAD_binding_2"/>
    <property type="match status" value="1"/>
</dbReference>
<dbReference type="SUPFAM" id="SSF51735">
    <property type="entry name" value="NAD(P)-binding Rossmann-fold domains"/>
    <property type="match status" value="1"/>
</dbReference>
<dbReference type="PANTHER" id="PTHR43580">
    <property type="entry name" value="OXIDOREDUCTASE GLYR1-RELATED"/>
    <property type="match status" value="1"/>
</dbReference>
<dbReference type="AlphaFoldDB" id="A0A0U5FSG7"/>
<organism evidence="2 3">
    <name type="scientific">Aspergillus calidoustus</name>
    <dbReference type="NCBI Taxonomy" id="454130"/>
    <lineage>
        <taxon>Eukaryota</taxon>
        <taxon>Fungi</taxon>
        <taxon>Dikarya</taxon>
        <taxon>Ascomycota</taxon>
        <taxon>Pezizomycotina</taxon>
        <taxon>Eurotiomycetes</taxon>
        <taxon>Eurotiomycetidae</taxon>
        <taxon>Eurotiales</taxon>
        <taxon>Aspergillaceae</taxon>
        <taxon>Aspergillus</taxon>
        <taxon>Aspergillus subgen. Nidulantes</taxon>
    </lineage>
</organism>
<evidence type="ECO:0000313" key="2">
    <source>
        <dbReference type="EMBL" id="CEL01198.1"/>
    </source>
</evidence>